<reference evidence="1" key="1">
    <citation type="submission" date="2013-07" db="EMBL/GenBank/DDBJ databases">
        <title>The Genome Sequence of Cryptococcus bestiolae CBS10118.</title>
        <authorList>
            <consortium name="The Broad Institute Genome Sequencing Platform"/>
            <person name="Cuomo C."/>
            <person name="Litvintseva A."/>
            <person name="Chen Y."/>
            <person name="Heitman J."/>
            <person name="Sun S."/>
            <person name="Springer D."/>
            <person name="Dromer F."/>
            <person name="Young S.K."/>
            <person name="Zeng Q."/>
            <person name="Gargeya S."/>
            <person name="Fitzgerald M."/>
            <person name="Abouelleil A."/>
            <person name="Alvarado L."/>
            <person name="Berlin A.M."/>
            <person name="Chapman S.B."/>
            <person name="Dewar J."/>
            <person name="Goldberg J."/>
            <person name="Griggs A."/>
            <person name="Gujja S."/>
            <person name="Hansen M."/>
            <person name="Howarth C."/>
            <person name="Imamovic A."/>
            <person name="Larimer J."/>
            <person name="McCowan C."/>
            <person name="Murphy C."/>
            <person name="Pearson M."/>
            <person name="Priest M."/>
            <person name="Roberts A."/>
            <person name="Saif S."/>
            <person name="Shea T."/>
            <person name="Sykes S."/>
            <person name="Wortman J."/>
            <person name="Nusbaum C."/>
            <person name="Birren B."/>
        </authorList>
    </citation>
    <scope>NUCLEOTIDE SEQUENCE [LARGE SCALE GENOMIC DNA]</scope>
    <source>
        <strain evidence="1">CBS 10118</strain>
    </source>
</reference>
<protein>
    <submittedName>
        <fullName evidence="1">Uncharacterized protein</fullName>
    </submittedName>
</protein>
<reference evidence="2" key="2">
    <citation type="submission" date="2013-07" db="EMBL/GenBank/DDBJ databases">
        <authorList>
            <consortium name="The Broad Institute Genome Sequencing Platform"/>
            <person name="Cuomo C."/>
            <person name="Litvintseva A."/>
            <person name="Chen Y."/>
            <person name="Heitman J."/>
            <person name="Sun S."/>
            <person name="Springer D."/>
            <person name="Dromer F."/>
            <person name="Young S.K."/>
            <person name="Zeng Q."/>
            <person name="Gargeya S."/>
            <person name="Fitzgerald M."/>
            <person name="Abouelleil A."/>
            <person name="Alvarado L."/>
            <person name="Berlin A.M."/>
            <person name="Chapman S.B."/>
            <person name="Dewar J."/>
            <person name="Goldberg J."/>
            <person name="Griggs A."/>
            <person name="Gujja S."/>
            <person name="Hansen M."/>
            <person name="Howarth C."/>
            <person name="Imamovic A."/>
            <person name="Larimer J."/>
            <person name="McCowan C."/>
            <person name="Murphy C."/>
            <person name="Pearson M."/>
            <person name="Priest M."/>
            <person name="Roberts A."/>
            <person name="Saif S."/>
            <person name="Shea T."/>
            <person name="Sykes S."/>
            <person name="Wortman J."/>
            <person name="Nusbaum C."/>
            <person name="Birren B."/>
        </authorList>
    </citation>
    <scope>NUCLEOTIDE SEQUENCE</scope>
    <source>
        <strain evidence="2">CBS 10118</strain>
    </source>
</reference>
<keyword evidence="3" id="KW-1185">Reference proteome</keyword>
<gene>
    <name evidence="1" type="ORF">I302_03284</name>
    <name evidence="2" type="ORF">I302_104578</name>
</gene>
<dbReference type="EMBL" id="KI894019">
    <property type="protein sequence ID" value="OCF28425.1"/>
    <property type="molecule type" value="Genomic_DNA"/>
</dbReference>
<dbReference type="EMBL" id="CP144542">
    <property type="protein sequence ID" value="WVW82567.1"/>
    <property type="molecule type" value="Genomic_DNA"/>
</dbReference>
<reference evidence="1" key="3">
    <citation type="submission" date="2014-01" db="EMBL/GenBank/DDBJ databases">
        <title>Evolution of pathogenesis and genome organization in the Tremellales.</title>
        <authorList>
            <person name="Cuomo C."/>
            <person name="Litvintseva A."/>
            <person name="Heitman J."/>
            <person name="Chen Y."/>
            <person name="Sun S."/>
            <person name="Springer D."/>
            <person name="Dromer F."/>
            <person name="Young S."/>
            <person name="Zeng Q."/>
            <person name="Chapman S."/>
            <person name="Gujja S."/>
            <person name="Saif S."/>
            <person name="Birren B."/>
        </authorList>
    </citation>
    <scope>NUCLEOTIDE SEQUENCE</scope>
    <source>
        <strain evidence="1">CBS 10118</strain>
    </source>
</reference>
<dbReference type="GeneID" id="30207683"/>
<dbReference type="VEuPathDB" id="FungiDB:I302_03284"/>
<evidence type="ECO:0000313" key="2">
    <source>
        <dbReference type="EMBL" id="WVW82567.1"/>
    </source>
</evidence>
<evidence type="ECO:0000313" key="1">
    <source>
        <dbReference type="EMBL" id="OCF28425.1"/>
    </source>
</evidence>
<dbReference type="Proteomes" id="UP000092730">
    <property type="component" value="Chromosome 2"/>
</dbReference>
<accession>A0A1B9GBN3</accession>
<dbReference type="KEGG" id="kbi:30207683"/>
<name>A0A1B9GBN3_9TREE</name>
<dbReference type="AlphaFoldDB" id="A0A1B9GBN3"/>
<reference evidence="2" key="4">
    <citation type="submission" date="2024-02" db="EMBL/GenBank/DDBJ databases">
        <title>Comparative genomics of Cryptococcus and Kwoniella reveals pathogenesis evolution and contrasting modes of karyotype evolution via chromosome fusion or intercentromeric recombination.</title>
        <authorList>
            <person name="Coelho M.A."/>
            <person name="David-Palma M."/>
            <person name="Shea T."/>
            <person name="Bowers K."/>
            <person name="McGinley-Smith S."/>
            <person name="Mohammad A.W."/>
            <person name="Gnirke A."/>
            <person name="Yurkov A.M."/>
            <person name="Nowrousian M."/>
            <person name="Sun S."/>
            <person name="Cuomo C.A."/>
            <person name="Heitman J."/>
        </authorList>
    </citation>
    <scope>NUCLEOTIDE SEQUENCE</scope>
    <source>
        <strain evidence="2">CBS 10118</strain>
    </source>
</reference>
<organism evidence="1">
    <name type="scientific">Kwoniella bestiolae CBS 10118</name>
    <dbReference type="NCBI Taxonomy" id="1296100"/>
    <lineage>
        <taxon>Eukaryota</taxon>
        <taxon>Fungi</taxon>
        <taxon>Dikarya</taxon>
        <taxon>Basidiomycota</taxon>
        <taxon>Agaricomycotina</taxon>
        <taxon>Tremellomycetes</taxon>
        <taxon>Tremellales</taxon>
        <taxon>Cryptococcaceae</taxon>
        <taxon>Kwoniella</taxon>
    </lineage>
</organism>
<dbReference type="RefSeq" id="XP_019049495.1">
    <property type="nucleotide sequence ID" value="XM_019189933.1"/>
</dbReference>
<proteinExistence type="predicted"/>
<sequence>MINQSDALVQRSEVLTGRYLYTRSATELPFPQDVIGELQKLNRHNDPHPTFSKFEYRSGDLAWKEVKEGDEISRSIIDATGQSIRCFNFQAQQYADLKVRNFHARRDAFQSGAGSGILGTVLIGSAVYVLCSGGDSGGNDPSDLSRCTCVQPPDLSTLGSDTLEWTGSLQPSCESSPNQVMIEVPMTSSDKDAEFHTDGQNYFQ</sequence>
<evidence type="ECO:0000313" key="3">
    <source>
        <dbReference type="Proteomes" id="UP000092730"/>
    </source>
</evidence>